<evidence type="ECO:0000256" key="2">
    <source>
        <dbReference type="ARBA" id="ARBA00005645"/>
    </source>
</evidence>
<gene>
    <name evidence="7" type="ORF">TAV2_LOCUS10207</name>
</gene>
<dbReference type="InterPro" id="IPR007262">
    <property type="entry name" value="Vps55/LEPROT"/>
</dbReference>
<keyword evidence="5 6" id="KW-0472">Membrane</keyword>
<keyword evidence="4 6" id="KW-1133">Transmembrane helix</keyword>
<dbReference type="Pfam" id="PF04133">
    <property type="entry name" value="Vps55"/>
    <property type="match status" value="1"/>
</dbReference>
<evidence type="ECO:0000313" key="7">
    <source>
        <dbReference type="EMBL" id="CAH2054041.1"/>
    </source>
</evidence>
<dbReference type="EMBL" id="OU466859">
    <property type="protein sequence ID" value="CAH2054041.1"/>
    <property type="molecule type" value="Genomic_DNA"/>
</dbReference>
<dbReference type="Proteomes" id="UP000836841">
    <property type="component" value="Chromosome 3"/>
</dbReference>
<accession>A0AAU9S176</accession>
<evidence type="ECO:0000256" key="6">
    <source>
        <dbReference type="SAM" id="Phobius"/>
    </source>
</evidence>
<comment type="subcellular location">
    <subcellularLocation>
        <location evidence="1">Membrane</location>
        <topology evidence="1">Multi-pass membrane protein</topology>
    </subcellularLocation>
</comment>
<organism evidence="7 8">
    <name type="scientific">Thlaspi arvense</name>
    <name type="common">Field penny-cress</name>
    <dbReference type="NCBI Taxonomy" id="13288"/>
    <lineage>
        <taxon>Eukaryota</taxon>
        <taxon>Viridiplantae</taxon>
        <taxon>Streptophyta</taxon>
        <taxon>Embryophyta</taxon>
        <taxon>Tracheophyta</taxon>
        <taxon>Spermatophyta</taxon>
        <taxon>Magnoliopsida</taxon>
        <taxon>eudicotyledons</taxon>
        <taxon>Gunneridae</taxon>
        <taxon>Pentapetalae</taxon>
        <taxon>rosids</taxon>
        <taxon>malvids</taxon>
        <taxon>Brassicales</taxon>
        <taxon>Brassicaceae</taxon>
        <taxon>Thlaspideae</taxon>
        <taxon>Thlaspi</taxon>
    </lineage>
</organism>
<protein>
    <recommendedName>
        <fullName evidence="9">Vacuolar protein sorting 55</fullName>
    </recommendedName>
</protein>
<dbReference type="PANTHER" id="PTHR12050">
    <property type="entry name" value="LEPTIN RECEPTOR-RELATED"/>
    <property type="match status" value="1"/>
</dbReference>
<feature type="transmembrane region" description="Helical" evidence="6">
    <location>
        <begin position="77"/>
        <end position="99"/>
    </location>
</feature>
<evidence type="ECO:0000256" key="5">
    <source>
        <dbReference type="ARBA" id="ARBA00023136"/>
    </source>
</evidence>
<dbReference type="AlphaFoldDB" id="A0AAU9S176"/>
<keyword evidence="3 6" id="KW-0812">Transmembrane</keyword>
<evidence type="ECO:0008006" key="9">
    <source>
        <dbReference type="Google" id="ProtNLM"/>
    </source>
</evidence>
<keyword evidence="8" id="KW-1185">Reference proteome</keyword>
<dbReference type="GO" id="GO:0032511">
    <property type="term" value="P:late endosome to vacuole transport via multivesicular body sorting pathway"/>
    <property type="evidence" value="ECO:0007669"/>
    <property type="project" value="TreeGrafter"/>
</dbReference>
<evidence type="ECO:0000256" key="4">
    <source>
        <dbReference type="ARBA" id="ARBA00022989"/>
    </source>
</evidence>
<evidence type="ECO:0000256" key="3">
    <source>
        <dbReference type="ARBA" id="ARBA00022692"/>
    </source>
</evidence>
<sequence length="105" mass="11621">MLSTLVYVVGPMPLLLCGGDLNQSLIGPDGIGWRERAEQLRIKRKRKDPVRFLAGVLTLGSLATPIILRHAQMIETGAMFICVTSFFIHICTIVCSYGVSIDDDW</sequence>
<dbReference type="GO" id="GO:0005768">
    <property type="term" value="C:endosome"/>
    <property type="evidence" value="ECO:0007669"/>
    <property type="project" value="TreeGrafter"/>
</dbReference>
<feature type="transmembrane region" description="Helical" evidence="6">
    <location>
        <begin position="50"/>
        <end position="71"/>
    </location>
</feature>
<proteinExistence type="inferred from homology"/>
<evidence type="ECO:0000313" key="8">
    <source>
        <dbReference type="Proteomes" id="UP000836841"/>
    </source>
</evidence>
<name>A0AAU9S176_THLAR</name>
<dbReference type="PANTHER" id="PTHR12050:SF0">
    <property type="entry name" value="RH04491P"/>
    <property type="match status" value="1"/>
</dbReference>
<evidence type="ECO:0000256" key="1">
    <source>
        <dbReference type="ARBA" id="ARBA00004141"/>
    </source>
</evidence>
<dbReference type="GO" id="GO:0016020">
    <property type="term" value="C:membrane"/>
    <property type="evidence" value="ECO:0007669"/>
    <property type="project" value="UniProtKB-SubCell"/>
</dbReference>
<comment type="similarity">
    <text evidence="2">Belongs to the OB-RGRP/VPS55 family.</text>
</comment>
<reference evidence="7 8" key="1">
    <citation type="submission" date="2022-03" db="EMBL/GenBank/DDBJ databases">
        <authorList>
            <person name="Nunn A."/>
            <person name="Chopra R."/>
            <person name="Nunn A."/>
            <person name="Contreras Garrido A."/>
        </authorList>
    </citation>
    <scope>NUCLEOTIDE SEQUENCE [LARGE SCALE GENOMIC DNA]</scope>
</reference>